<reference evidence="2" key="1">
    <citation type="submission" date="2018-06" db="EMBL/GenBank/DDBJ databases">
        <authorList>
            <person name="Zhirakovskaya E."/>
        </authorList>
    </citation>
    <scope>NUCLEOTIDE SEQUENCE</scope>
</reference>
<protein>
    <recommendedName>
        <fullName evidence="1">Secretion system C-terminal sorting domain-containing protein</fullName>
    </recommendedName>
</protein>
<feature type="non-terminal residue" evidence="2">
    <location>
        <position position="1"/>
    </location>
</feature>
<dbReference type="InterPro" id="IPR026444">
    <property type="entry name" value="Secre_tail"/>
</dbReference>
<name>A0A3B1CDM9_9ZZZZ</name>
<sequence length="69" mass="7664">LLGGGGRGGLVTLKVYDILGREIAVLLNKTQKPGNYEIQFNAGELTSGIYLYRLQYGSFTQSRKMILLR</sequence>
<dbReference type="Pfam" id="PF18962">
    <property type="entry name" value="Por_Secre_tail"/>
    <property type="match status" value="1"/>
</dbReference>
<dbReference type="NCBIfam" id="TIGR04183">
    <property type="entry name" value="Por_Secre_tail"/>
    <property type="match status" value="1"/>
</dbReference>
<evidence type="ECO:0000259" key="1">
    <source>
        <dbReference type="Pfam" id="PF18962"/>
    </source>
</evidence>
<proteinExistence type="predicted"/>
<feature type="domain" description="Secretion system C-terminal sorting" evidence="1">
    <location>
        <begin position="11"/>
        <end position="66"/>
    </location>
</feature>
<dbReference type="EMBL" id="UOGD01000211">
    <property type="protein sequence ID" value="VAX22028.1"/>
    <property type="molecule type" value="Genomic_DNA"/>
</dbReference>
<accession>A0A3B1CDM9</accession>
<gene>
    <name evidence="2" type="ORF">MNBD_IGNAVI01-872</name>
</gene>
<organism evidence="2">
    <name type="scientific">hydrothermal vent metagenome</name>
    <dbReference type="NCBI Taxonomy" id="652676"/>
    <lineage>
        <taxon>unclassified sequences</taxon>
        <taxon>metagenomes</taxon>
        <taxon>ecological metagenomes</taxon>
    </lineage>
</organism>
<evidence type="ECO:0000313" key="2">
    <source>
        <dbReference type="EMBL" id="VAX22028.1"/>
    </source>
</evidence>
<dbReference type="AlphaFoldDB" id="A0A3B1CDM9"/>